<evidence type="ECO:0008006" key="3">
    <source>
        <dbReference type="Google" id="ProtNLM"/>
    </source>
</evidence>
<proteinExistence type="predicted"/>
<organism evidence="1 2">
    <name type="scientific">Cuscuta epithymum</name>
    <dbReference type="NCBI Taxonomy" id="186058"/>
    <lineage>
        <taxon>Eukaryota</taxon>
        <taxon>Viridiplantae</taxon>
        <taxon>Streptophyta</taxon>
        <taxon>Embryophyta</taxon>
        <taxon>Tracheophyta</taxon>
        <taxon>Spermatophyta</taxon>
        <taxon>Magnoliopsida</taxon>
        <taxon>eudicotyledons</taxon>
        <taxon>Gunneridae</taxon>
        <taxon>Pentapetalae</taxon>
        <taxon>asterids</taxon>
        <taxon>lamiids</taxon>
        <taxon>Solanales</taxon>
        <taxon>Convolvulaceae</taxon>
        <taxon>Cuscuteae</taxon>
        <taxon>Cuscuta</taxon>
        <taxon>Cuscuta subgen. Cuscuta</taxon>
    </lineage>
</organism>
<reference evidence="1" key="1">
    <citation type="submission" date="2022-07" db="EMBL/GenBank/DDBJ databases">
        <authorList>
            <person name="Macas J."/>
            <person name="Novak P."/>
            <person name="Neumann P."/>
        </authorList>
    </citation>
    <scope>NUCLEOTIDE SEQUENCE</scope>
</reference>
<name>A0AAV0EBX0_9ASTE</name>
<dbReference type="EMBL" id="CAMAPF010000915">
    <property type="protein sequence ID" value="CAH9119932.1"/>
    <property type="molecule type" value="Genomic_DNA"/>
</dbReference>
<dbReference type="PANTHER" id="PTHR11439:SF463">
    <property type="entry name" value="REVERSE TRANSCRIPTASE TY1_COPIA-TYPE DOMAIN-CONTAINING PROTEIN"/>
    <property type="match status" value="1"/>
</dbReference>
<dbReference type="CDD" id="cd09272">
    <property type="entry name" value="RNase_HI_RT_Ty1"/>
    <property type="match status" value="1"/>
</dbReference>
<dbReference type="Proteomes" id="UP001152523">
    <property type="component" value="Unassembled WGS sequence"/>
</dbReference>
<protein>
    <recommendedName>
        <fullName evidence="3">Copia protein</fullName>
    </recommendedName>
</protein>
<dbReference type="AlphaFoldDB" id="A0AAV0EBX0"/>
<comment type="caution">
    <text evidence="1">The sequence shown here is derived from an EMBL/GenBank/DDBJ whole genome shotgun (WGS) entry which is preliminary data.</text>
</comment>
<accession>A0AAV0EBX0</accession>
<keyword evidence="2" id="KW-1185">Reference proteome</keyword>
<evidence type="ECO:0000313" key="2">
    <source>
        <dbReference type="Proteomes" id="UP001152523"/>
    </source>
</evidence>
<gene>
    <name evidence="1" type="ORF">CEPIT_LOCUS22819</name>
</gene>
<evidence type="ECO:0000313" key="1">
    <source>
        <dbReference type="EMBL" id="CAH9119932.1"/>
    </source>
</evidence>
<sequence length="148" mass="17323">MTREAPPVTHSSWVWEIFHRDKKKQDFVALSSAKVEYVAATGASCQAIWLKRILEDMGELQTSVTEIFCDNKSAIAMAKNPVQQNRTKHIDIKYHFLRDVQAKGHIEMRYFPTEEQLADIFTKALPRDRFQFQRRMLGVTDKCIKEKY</sequence>
<dbReference type="PANTHER" id="PTHR11439">
    <property type="entry name" value="GAG-POL-RELATED RETROTRANSPOSON"/>
    <property type="match status" value="1"/>
</dbReference>